<evidence type="ECO:0000313" key="2">
    <source>
        <dbReference type="Proteomes" id="UP000712281"/>
    </source>
</evidence>
<dbReference type="Proteomes" id="UP000712281">
    <property type="component" value="Unassembled WGS sequence"/>
</dbReference>
<comment type="caution">
    <text evidence="1">The sequence shown here is derived from an EMBL/GenBank/DDBJ whole genome shotgun (WGS) entry which is preliminary data.</text>
</comment>
<reference evidence="1" key="1">
    <citation type="submission" date="2019-12" db="EMBL/GenBank/DDBJ databases">
        <title>Genome sequencing and annotation of Brassica cretica.</title>
        <authorList>
            <person name="Studholme D.J."/>
            <person name="Sarris P.F."/>
        </authorList>
    </citation>
    <scope>NUCLEOTIDE SEQUENCE</scope>
    <source>
        <strain evidence="1">PFS-001/15</strain>
        <tissue evidence="1">Leaf</tissue>
    </source>
</reference>
<dbReference type="EMBL" id="QGKW02001940">
    <property type="protein sequence ID" value="KAF2559659.1"/>
    <property type="molecule type" value="Genomic_DNA"/>
</dbReference>
<evidence type="ECO:0000313" key="1">
    <source>
        <dbReference type="EMBL" id="KAF2559659.1"/>
    </source>
</evidence>
<organism evidence="1 2">
    <name type="scientific">Brassica cretica</name>
    <name type="common">Mustard</name>
    <dbReference type="NCBI Taxonomy" id="69181"/>
    <lineage>
        <taxon>Eukaryota</taxon>
        <taxon>Viridiplantae</taxon>
        <taxon>Streptophyta</taxon>
        <taxon>Embryophyta</taxon>
        <taxon>Tracheophyta</taxon>
        <taxon>Spermatophyta</taxon>
        <taxon>Magnoliopsida</taxon>
        <taxon>eudicotyledons</taxon>
        <taxon>Gunneridae</taxon>
        <taxon>Pentapetalae</taxon>
        <taxon>rosids</taxon>
        <taxon>malvids</taxon>
        <taxon>Brassicales</taxon>
        <taxon>Brassicaceae</taxon>
        <taxon>Brassiceae</taxon>
        <taxon>Brassica</taxon>
    </lineage>
</organism>
<dbReference type="AlphaFoldDB" id="A0A8S9HNK6"/>
<sequence>MEAGSLQYNLRTRGFILGYLEVDHSSMSTGRGPMSGLRRLASADPFRMSSSPYREASLLQNCYGTRGPEDYGEYHPGAQMGKSVRFVDAGLPLGLATNSLAPCFPTSSLFHRSLGRGVALETWGGTLLGSNTVTTNLTFKTSEEENKNFSEGDRAIVPLGRYVATELGQARSLRSDRAIVPLGRYVATELKPKLGRYVVTERSSRSVAT</sequence>
<protein>
    <submittedName>
        <fullName evidence="1">Uncharacterized protein</fullName>
    </submittedName>
</protein>
<accession>A0A8S9HNK6</accession>
<name>A0A8S9HNK6_BRACR</name>
<proteinExistence type="predicted"/>
<gene>
    <name evidence="1" type="ORF">F2Q68_00013216</name>
</gene>